<feature type="coiled-coil region" evidence="4">
    <location>
        <begin position="920"/>
        <end position="954"/>
    </location>
</feature>
<dbReference type="PROSITE" id="PS50085">
    <property type="entry name" value="RAPGAP"/>
    <property type="match status" value="1"/>
</dbReference>
<evidence type="ECO:0000256" key="5">
    <source>
        <dbReference type="SAM" id="MobiDB-lite"/>
    </source>
</evidence>
<dbReference type="Gene3D" id="3.40.50.11210">
    <property type="entry name" value="Rap/Ran-GAP"/>
    <property type="match status" value="1"/>
</dbReference>
<dbReference type="GO" id="GO:0051056">
    <property type="term" value="P:regulation of small GTPase mediated signal transduction"/>
    <property type="evidence" value="ECO:0007669"/>
    <property type="project" value="InterPro"/>
</dbReference>
<evidence type="ECO:0000256" key="1">
    <source>
        <dbReference type="ARBA" id="ARBA00022468"/>
    </source>
</evidence>
<accession>A0A668AX51</accession>
<keyword evidence="1" id="KW-0343">GTPase activation</keyword>
<feature type="region of interest" description="Disordered" evidence="5">
    <location>
        <begin position="93"/>
        <end position="138"/>
    </location>
</feature>
<dbReference type="InterPro" id="IPR050989">
    <property type="entry name" value="Rap1_Ran_GAP"/>
</dbReference>
<feature type="domain" description="Rap-GAP" evidence="6">
    <location>
        <begin position="367"/>
        <end position="584"/>
    </location>
</feature>
<feature type="region of interest" description="Disordered" evidence="5">
    <location>
        <begin position="1"/>
        <end position="72"/>
    </location>
</feature>
<feature type="region of interest" description="Disordered" evidence="5">
    <location>
        <begin position="804"/>
        <end position="823"/>
    </location>
</feature>
<sequence length="970" mass="108130">MQRSNSDVTLGDLDSSGKAGGKATRAAGEKVGAGAQGDSGVLLHREYGSLSSLERQTQAQEPSADDQGAISPNALRFKDPFLLLGLQGNPPEPDGYFRVLSPPTGDSPKPAKPPKPDGLSKKTKPMPPQIPRPGPYDSIGGGAWVRNFAHYDVQSILFDLTEAASNRDSIGRKKNITSGASAASQLRPLSQLLLSCPHFRNEMGGEERVGLGRSQGRRGFWSSLRSPNDAVSVLEEPRESNVQQQGKSNYFIEHADLGAHYYRKYFYMKEHQNFFGMDDRLGPVAISFRREEKEGSSGAQYNYRIIFRTTELKTLRGSILEESVPSAARHTTPRGLSPKRLLEFIIPELNLHCLRLASNSPKVRDTLLKLDEQGLNFQRKVGVMYCRAGQSSEEDMYNNESSGPAFEEFLDLLGERVRLKGWEKYRAQLDNKTDSTGTHSLYTRYQDYEIMFHVSTMLPYTANNTQQLLRKRHIGNDIVTIVFQEPGALPFTPKSIRSHFQHVFIIVQVHEPCTDNTYYRVAVTRSKDIPLFGPLFPKGARFPRSPAFRDFLLAKAVNAENAAEKSEKFRSMATRTRQEYLKDLAENYVTTTPIDSSTKFPLLSLGGKRKDKPKGAKGAELHSAGALVWAVTVNSGDEGETGEHKLPCLLGVSAESVVLIERYTRRVVFNCSCRDVIGWKAVTETKEGGPCLDIFYERGESVSISVMESQPEDIREVVQRLELVTRGCEALEVTPLRDGVGQPGFLMSEEGFVTELQRFCYAESGGLQLWARVVRLCGHSLVHLSPDERTRLLRTAHKIHITVIPPDENGKPRRSAREEGRNGMVRDRWKRGNTNEAEVTGFEGETNRTAPCTVAASVIYFQSQPAAFLLLSVLSETTDSSEEEWQSIADLATACRSILEALSREGESSSHRRLLFCASVFQEKEDKAVLQAEVQSLRQNNQRLQEESQSTVAHVCISYLASKYLTSWAE</sequence>
<evidence type="ECO:0000259" key="6">
    <source>
        <dbReference type="PROSITE" id="PS50085"/>
    </source>
</evidence>
<dbReference type="AlphaFoldDB" id="A0A668AX51"/>
<gene>
    <name evidence="7" type="primary">SIPA1</name>
</gene>
<dbReference type="CDD" id="cd06745">
    <property type="entry name" value="PDZ_SIPA1-like"/>
    <property type="match status" value="1"/>
</dbReference>
<dbReference type="InterPro" id="IPR000331">
    <property type="entry name" value="Rap/Ran_GAP_dom"/>
</dbReference>
<dbReference type="Gene3D" id="6.10.140.210">
    <property type="match status" value="1"/>
</dbReference>
<feature type="compositionally biased region" description="Pro residues" evidence="5">
    <location>
        <begin position="125"/>
        <end position="134"/>
    </location>
</feature>
<dbReference type="Ensembl" id="ENSMMDT00005056140.1">
    <property type="protein sequence ID" value="ENSMMDP00005055089.1"/>
    <property type="gene ID" value="ENSMMDG00005024671.1"/>
</dbReference>
<dbReference type="GO" id="GO:0005737">
    <property type="term" value="C:cytoplasm"/>
    <property type="evidence" value="ECO:0007669"/>
    <property type="project" value="TreeGrafter"/>
</dbReference>
<evidence type="ECO:0000313" key="8">
    <source>
        <dbReference type="Proteomes" id="UP000472263"/>
    </source>
</evidence>
<reference evidence="7" key="2">
    <citation type="submission" date="2025-08" db="UniProtKB">
        <authorList>
            <consortium name="Ensembl"/>
        </authorList>
    </citation>
    <scope>IDENTIFICATION</scope>
</reference>
<evidence type="ECO:0000256" key="4">
    <source>
        <dbReference type="SAM" id="Coils"/>
    </source>
</evidence>
<dbReference type="FunFam" id="3.40.50.11210:FF:000002">
    <property type="entry name" value="Signal-induced proliferation-associated 1-like protein 1"/>
    <property type="match status" value="1"/>
</dbReference>
<proteinExistence type="predicted"/>
<dbReference type="PANTHER" id="PTHR15711:SF64">
    <property type="entry name" value="SIGNAL-INDUCED PROLIFERATION-ASSOCIATED PROTEIN 1 ISOFORM X1"/>
    <property type="match status" value="1"/>
</dbReference>
<keyword evidence="2" id="KW-0597">Phosphoprotein</keyword>
<keyword evidence="3 4" id="KW-0175">Coiled coil</keyword>
<dbReference type="InterPro" id="IPR035974">
    <property type="entry name" value="Rap/Ran-GAP_sf"/>
</dbReference>
<feature type="compositionally biased region" description="Low complexity" evidence="5">
    <location>
        <begin position="21"/>
        <end position="30"/>
    </location>
</feature>
<dbReference type="PANTHER" id="PTHR15711">
    <property type="entry name" value="RAP GTPASE-ACTIVATING PROTEIN"/>
    <property type="match status" value="1"/>
</dbReference>
<name>A0A668AX51_9TELE</name>
<dbReference type="SUPFAM" id="SSF111347">
    <property type="entry name" value="Rap/Ran-GAP"/>
    <property type="match status" value="1"/>
</dbReference>
<evidence type="ECO:0000313" key="7">
    <source>
        <dbReference type="Ensembl" id="ENSMMDP00005055089.1"/>
    </source>
</evidence>
<dbReference type="InParanoid" id="A0A668AX51"/>
<dbReference type="GeneTree" id="ENSGT00940000160644"/>
<reference evidence="7" key="1">
    <citation type="submission" date="2019-06" db="EMBL/GenBank/DDBJ databases">
        <authorList>
            <consortium name="Wellcome Sanger Institute Data Sharing"/>
        </authorList>
    </citation>
    <scope>NUCLEOTIDE SEQUENCE [LARGE SCALE GENOMIC DNA]</scope>
</reference>
<feature type="compositionally biased region" description="Basic and acidic residues" evidence="5">
    <location>
        <begin position="808"/>
        <end position="823"/>
    </location>
</feature>
<dbReference type="Pfam" id="PF21022">
    <property type="entry name" value="Rap-GAP_dimer"/>
    <property type="match status" value="1"/>
</dbReference>
<evidence type="ECO:0000256" key="2">
    <source>
        <dbReference type="ARBA" id="ARBA00022553"/>
    </source>
</evidence>
<dbReference type="Pfam" id="PF02145">
    <property type="entry name" value="Rap_GAP"/>
    <property type="match status" value="1"/>
</dbReference>
<organism evidence="7 8">
    <name type="scientific">Myripristis murdjan</name>
    <name type="common">pinecone soldierfish</name>
    <dbReference type="NCBI Taxonomy" id="586833"/>
    <lineage>
        <taxon>Eukaryota</taxon>
        <taxon>Metazoa</taxon>
        <taxon>Chordata</taxon>
        <taxon>Craniata</taxon>
        <taxon>Vertebrata</taxon>
        <taxon>Euteleostomi</taxon>
        <taxon>Actinopterygii</taxon>
        <taxon>Neopterygii</taxon>
        <taxon>Teleostei</taxon>
        <taxon>Neoteleostei</taxon>
        <taxon>Acanthomorphata</taxon>
        <taxon>Holocentriformes</taxon>
        <taxon>Holocentridae</taxon>
        <taxon>Myripristis</taxon>
    </lineage>
</organism>
<keyword evidence="8" id="KW-1185">Reference proteome</keyword>
<protein>
    <submittedName>
        <fullName evidence="7">Signal-induced proliferation-associated 1</fullName>
    </submittedName>
</protein>
<dbReference type="GO" id="GO:0005096">
    <property type="term" value="F:GTPase activator activity"/>
    <property type="evidence" value="ECO:0007669"/>
    <property type="project" value="UniProtKB-KW"/>
</dbReference>
<feature type="compositionally biased region" description="Polar residues" evidence="5">
    <location>
        <begin position="49"/>
        <end position="61"/>
    </location>
</feature>
<reference evidence="7" key="3">
    <citation type="submission" date="2025-09" db="UniProtKB">
        <authorList>
            <consortium name="Ensembl"/>
        </authorList>
    </citation>
    <scope>IDENTIFICATION</scope>
</reference>
<dbReference type="Proteomes" id="UP000472263">
    <property type="component" value="Chromosome 14"/>
</dbReference>
<evidence type="ECO:0000256" key="3">
    <source>
        <dbReference type="ARBA" id="ARBA00023054"/>
    </source>
</evidence>